<sequence>MKLERTVVNAENTERARRRWVTLPAVSTQVIVLNGGSSSGKSGIARCLQSILPDPWLTFGVDSLIEAMPRSSAVVIGPDGEVSAGPDFRALEDAWIQGVAAMARAGARIIVDEVFLGGAESQGRWLTALAGLHVLWVGVRCDSEVAAGREMARGDRVRGMAAKQAELVHQGVRYDLEVDTTATEAVRCARTIAAFLTTRSS</sequence>
<keyword evidence="3" id="KW-0418">Kinase</keyword>
<keyword evidence="2" id="KW-0547">Nucleotide-binding</keyword>
<evidence type="ECO:0000256" key="2">
    <source>
        <dbReference type="ARBA" id="ARBA00022741"/>
    </source>
</evidence>
<dbReference type="PIRSF" id="PIRSF007531">
    <property type="entry name" value="CPT"/>
    <property type="match status" value="1"/>
</dbReference>
<dbReference type="Pfam" id="PF07931">
    <property type="entry name" value="CPT"/>
    <property type="match status" value="1"/>
</dbReference>
<dbReference type="NCBIfam" id="NF033114">
    <property type="entry name" value="phos_trans_CPT"/>
    <property type="match status" value="1"/>
</dbReference>
<dbReference type="InterPro" id="IPR012853">
    <property type="entry name" value="CPT"/>
</dbReference>
<evidence type="ECO:0000256" key="1">
    <source>
        <dbReference type="ARBA" id="ARBA00022679"/>
    </source>
</evidence>
<gene>
    <name evidence="5" type="ORF">GC106_790</name>
</gene>
<comment type="caution">
    <text evidence="5">The sequence shown here is derived from an EMBL/GenBank/DDBJ whole genome shotgun (WGS) entry which is preliminary data.</text>
</comment>
<evidence type="ECO:0000313" key="5">
    <source>
        <dbReference type="EMBL" id="NRN62878.1"/>
    </source>
</evidence>
<keyword evidence="1" id="KW-0808">Transferase</keyword>
<evidence type="ECO:0000313" key="6">
    <source>
        <dbReference type="Proteomes" id="UP000763557"/>
    </source>
</evidence>
<dbReference type="InterPro" id="IPR023865">
    <property type="entry name" value="Aliphatic_acid_kinase_CS"/>
</dbReference>
<dbReference type="EMBL" id="JAAATY010000001">
    <property type="protein sequence ID" value="NRN62878.1"/>
    <property type="molecule type" value="Genomic_DNA"/>
</dbReference>
<dbReference type="PROSITE" id="PS01075">
    <property type="entry name" value="ACETATE_KINASE_1"/>
    <property type="match status" value="1"/>
</dbReference>
<keyword evidence="4" id="KW-0067">ATP-binding</keyword>
<evidence type="ECO:0000256" key="4">
    <source>
        <dbReference type="ARBA" id="ARBA00022840"/>
    </source>
</evidence>
<proteinExistence type="predicted"/>
<keyword evidence="6" id="KW-1185">Reference proteome</keyword>
<organism evidence="5 6">
    <name type="scientific">Kibdelosporangium persicum</name>
    <dbReference type="NCBI Taxonomy" id="2698649"/>
    <lineage>
        <taxon>Bacteria</taxon>
        <taxon>Bacillati</taxon>
        <taxon>Actinomycetota</taxon>
        <taxon>Actinomycetes</taxon>
        <taxon>Pseudonocardiales</taxon>
        <taxon>Pseudonocardiaceae</taxon>
        <taxon>Kibdelosporangium</taxon>
    </lineage>
</organism>
<protein>
    <submittedName>
        <fullName evidence="5">Chloramphenicol phosphotransferase CPT</fullName>
    </submittedName>
</protein>
<accession>A0ABX2EVT8</accession>
<evidence type="ECO:0000256" key="3">
    <source>
        <dbReference type="ARBA" id="ARBA00022777"/>
    </source>
</evidence>
<reference evidence="5 6" key="1">
    <citation type="submission" date="2020-01" db="EMBL/GenBank/DDBJ databases">
        <title>Kibdelosporangium persica a novel Actinomycetes from a hot desert in Iran.</title>
        <authorList>
            <person name="Safaei N."/>
            <person name="Zaburannyi N."/>
            <person name="Mueller R."/>
            <person name="Wink J."/>
        </authorList>
    </citation>
    <scope>NUCLEOTIDE SEQUENCE [LARGE SCALE GENOMIC DNA]</scope>
    <source>
        <strain evidence="5 6">4NS15</strain>
    </source>
</reference>
<name>A0ABX2EVT8_9PSEU</name>
<dbReference type="Proteomes" id="UP000763557">
    <property type="component" value="Unassembled WGS sequence"/>
</dbReference>